<sequence>ENRSFLPDWHPYEDYSKQYAARNDLGGGATLTNIHEIDYLYWIFGNAQELYSISGKLSNLRISADDFSYIVLQFKNKIIADIHLDFFQNPPSRYCKISGTNGIIYCDLITNKIKIYYPKKKKWAVYLKLKNYNNNDMYIDEMRHFVNCVKMNQKTINSVSDSIHTLRISINAKMKKIN</sequence>
<dbReference type="SUPFAM" id="SSF55347">
    <property type="entry name" value="Glyceraldehyde-3-phosphate dehydrogenase-like, C-terminal domain"/>
    <property type="match status" value="1"/>
</dbReference>
<dbReference type="PANTHER" id="PTHR43377">
    <property type="entry name" value="BILIVERDIN REDUCTASE A"/>
    <property type="match status" value="1"/>
</dbReference>
<evidence type="ECO:0000259" key="1">
    <source>
        <dbReference type="Pfam" id="PF02894"/>
    </source>
</evidence>
<evidence type="ECO:0000313" key="2">
    <source>
        <dbReference type="EMBL" id="SVC85204.1"/>
    </source>
</evidence>
<feature type="domain" description="Gfo/Idh/MocA-like oxidoreductase C-terminal" evidence="1">
    <location>
        <begin position="21"/>
        <end position="169"/>
    </location>
</feature>
<proteinExistence type="predicted"/>
<dbReference type="InterPro" id="IPR004104">
    <property type="entry name" value="Gfo/Idh/MocA-like_OxRdtase_C"/>
</dbReference>
<accession>A0A382QI44</accession>
<dbReference type="Gene3D" id="3.30.360.10">
    <property type="entry name" value="Dihydrodipicolinate Reductase, domain 2"/>
    <property type="match status" value="1"/>
</dbReference>
<protein>
    <recommendedName>
        <fullName evidence="1">Gfo/Idh/MocA-like oxidoreductase C-terminal domain-containing protein</fullName>
    </recommendedName>
</protein>
<dbReference type="InterPro" id="IPR051450">
    <property type="entry name" value="Gfo/Idh/MocA_Oxidoreductases"/>
</dbReference>
<gene>
    <name evidence="2" type="ORF">METZ01_LOCUS338058</name>
</gene>
<feature type="non-terminal residue" evidence="2">
    <location>
        <position position="1"/>
    </location>
</feature>
<dbReference type="PANTHER" id="PTHR43377:SF1">
    <property type="entry name" value="BILIVERDIN REDUCTASE A"/>
    <property type="match status" value="1"/>
</dbReference>
<organism evidence="2">
    <name type="scientific">marine metagenome</name>
    <dbReference type="NCBI Taxonomy" id="408172"/>
    <lineage>
        <taxon>unclassified sequences</taxon>
        <taxon>metagenomes</taxon>
        <taxon>ecological metagenomes</taxon>
    </lineage>
</organism>
<dbReference type="Pfam" id="PF02894">
    <property type="entry name" value="GFO_IDH_MocA_C"/>
    <property type="match status" value="1"/>
</dbReference>
<name>A0A382QI44_9ZZZZ</name>
<dbReference type="EMBL" id="UINC01114708">
    <property type="protein sequence ID" value="SVC85204.1"/>
    <property type="molecule type" value="Genomic_DNA"/>
</dbReference>
<dbReference type="AlphaFoldDB" id="A0A382QI44"/>
<reference evidence="2" key="1">
    <citation type="submission" date="2018-05" db="EMBL/GenBank/DDBJ databases">
        <authorList>
            <person name="Lanie J.A."/>
            <person name="Ng W.-L."/>
            <person name="Kazmierczak K.M."/>
            <person name="Andrzejewski T.M."/>
            <person name="Davidsen T.M."/>
            <person name="Wayne K.J."/>
            <person name="Tettelin H."/>
            <person name="Glass J.I."/>
            <person name="Rusch D."/>
            <person name="Podicherti R."/>
            <person name="Tsui H.-C.T."/>
            <person name="Winkler M.E."/>
        </authorList>
    </citation>
    <scope>NUCLEOTIDE SEQUENCE</scope>
</reference>